<sequence length="215" mass="24245">MSEEDDEADYSPFAFLQSSVKGDVLNVSHDYRYQKMGYYVSMHAEMCGSPVTPRCSDILDSHRNPLLMIRAARAGIPCLPYTLVSRYERNMCLPALCFAVNPYTCNSVTQVKSESKMLRTLKSLSMNNRYPVSVQPLVGDVIEAVQVFGETDVPEAKSIARKFYEEFRIPIGKLILQVVDGGEARLSHFEPALRSEVDWGYVHDQVRCLRSSSCV</sequence>
<evidence type="ECO:0000313" key="3">
    <source>
        <dbReference type="Proteomes" id="UP000000663"/>
    </source>
</evidence>
<dbReference type="AlphaFoldDB" id="Q0W5G3"/>
<dbReference type="InterPro" id="IPR025839">
    <property type="entry name" value="RLAN_dom"/>
</dbReference>
<name>Q0W5G3_METAR</name>
<keyword evidence="3" id="KW-1185">Reference proteome</keyword>
<protein>
    <recommendedName>
        <fullName evidence="1">RimK-like ATPgrasp N-terminal domain-containing protein</fullName>
    </recommendedName>
</protein>
<reference evidence="2 3" key="1">
    <citation type="journal article" date="2006" name="Science">
        <title>Genome of rice cluster I archaea -- the key methane producers in the rice rhizosphere.</title>
        <authorList>
            <person name="Erkel C."/>
            <person name="Kube M."/>
            <person name="Reinhardt R."/>
            <person name="Liesack W."/>
        </authorList>
    </citation>
    <scope>NUCLEOTIDE SEQUENCE [LARGE SCALE GENOMIC DNA]</scope>
    <source>
        <strain evidence="3">DSM 22066 / NBRC 105507 / MRE50</strain>
    </source>
</reference>
<dbReference type="STRING" id="351160.RCIX1056"/>
<evidence type="ECO:0000259" key="1">
    <source>
        <dbReference type="Pfam" id="PF14401"/>
    </source>
</evidence>
<dbReference type="EMBL" id="AM114193">
    <property type="protein sequence ID" value="CAJ36380.1"/>
    <property type="molecule type" value="Genomic_DNA"/>
</dbReference>
<organism evidence="2 3">
    <name type="scientific">Methanocella arvoryzae (strain DSM 22066 / NBRC 105507 / MRE50)</name>
    <dbReference type="NCBI Taxonomy" id="351160"/>
    <lineage>
        <taxon>Archaea</taxon>
        <taxon>Methanobacteriati</taxon>
        <taxon>Methanobacteriota</taxon>
        <taxon>Stenosarchaea group</taxon>
        <taxon>Methanomicrobia</taxon>
        <taxon>Methanocellales</taxon>
        <taxon>Methanocellaceae</taxon>
        <taxon>Methanocella</taxon>
    </lineage>
</organism>
<dbReference type="eggNOG" id="arCOG03443">
    <property type="taxonomic scope" value="Archaea"/>
</dbReference>
<proteinExistence type="predicted"/>
<evidence type="ECO:0000313" key="2">
    <source>
        <dbReference type="EMBL" id="CAJ36380.1"/>
    </source>
</evidence>
<dbReference type="Pfam" id="PF14401">
    <property type="entry name" value="RLAN"/>
    <property type="match status" value="1"/>
</dbReference>
<gene>
    <name evidence="2" type="ORF">RCIX1056</name>
</gene>
<dbReference type="Proteomes" id="UP000000663">
    <property type="component" value="Chromosome"/>
</dbReference>
<accession>Q0W5G3</accession>
<feature type="domain" description="RimK-like ATPgrasp N-terminal" evidence="1">
    <location>
        <begin position="20"/>
        <end position="187"/>
    </location>
</feature>
<dbReference type="KEGG" id="rci:RCIX1056"/>